<dbReference type="PANTHER" id="PTHR45566:SF1">
    <property type="entry name" value="HTH-TYPE TRANSCRIPTIONAL REGULATOR YHJB-RELATED"/>
    <property type="match status" value="1"/>
</dbReference>
<dbReference type="InterPro" id="IPR058245">
    <property type="entry name" value="NreC/VraR/RcsB-like_REC"/>
</dbReference>
<dbReference type="PROSITE" id="PS50110">
    <property type="entry name" value="RESPONSE_REGULATORY"/>
    <property type="match status" value="1"/>
</dbReference>
<dbReference type="Pfam" id="PF00196">
    <property type="entry name" value="GerE"/>
    <property type="match status" value="1"/>
</dbReference>
<dbReference type="Proteomes" id="UP000056090">
    <property type="component" value="Chromosome"/>
</dbReference>
<feature type="modified residue" description="4-aspartylphosphate" evidence="2">
    <location>
        <position position="55"/>
    </location>
</feature>
<dbReference type="RefSeq" id="WP_044057246.1">
    <property type="nucleotide sequence ID" value="NZ_CAJXAX010000014.1"/>
</dbReference>
<dbReference type="Gene3D" id="3.40.50.2300">
    <property type="match status" value="1"/>
</dbReference>
<gene>
    <name evidence="5" type="ORF">EP13_10715</name>
</gene>
<evidence type="ECO:0000259" key="3">
    <source>
        <dbReference type="PROSITE" id="PS50043"/>
    </source>
</evidence>
<evidence type="ECO:0000313" key="5">
    <source>
        <dbReference type="EMBL" id="AIF99115.1"/>
    </source>
</evidence>
<dbReference type="PROSITE" id="PS00622">
    <property type="entry name" value="HTH_LUXR_1"/>
    <property type="match status" value="1"/>
</dbReference>
<dbReference type="CDD" id="cd17535">
    <property type="entry name" value="REC_NarL-like"/>
    <property type="match status" value="1"/>
</dbReference>
<dbReference type="InterPro" id="IPR051015">
    <property type="entry name" value="EvgA-like"/>
</dbReference>
<dbReference type="GeneID" id="78255377"/>
<evidence type="ECO:0000256" key="2">
    <source>
        <dbReference type="PROSITE-ProRule" id="PRU00169"/>
    </source>
</evidence>
<dbReference type="AlphaFoldDB" id="A0A075P288"/>
<dbReference type="InterPro" id="IPR001789">
    <property type="entry name" value="Sig_transdc_resp-reg_receiver"/>
</dbReference>
<organism evidence="5 6">
    <name type="scientific">Alteromonas australica</name>
    <dbReference type="NCBI Taxonomy" id="589873"/>
    <lineage>
        <taxon>Bacteria</taxon>
        <taxon>Pseudomonadati</taxon>
        <taxon>Pseudomonadota</taxon>
        <taxon>Gammaproteobacteria</taxon>
        <taxon>Alteromonadales</taxon>
        <taxon>Alteromonadaceae</taxon>
        <taxon>Alteromonas/Salinimonas group</taxon>
        <taxon>Alteromonas</taxon>
    </lineage>
</organism>
<dbReference type="KEGG" id="aal:EP13_10715"/>
<accession>A0A075P288</accession>
<evidence type="ECO:0000259" key="4">
    <source>
        <dbReference type="PROSITE" id="PS50110"/>
    </source>
</evidence>
<reference evidence="5 6" key="1">
    <citation type="submission" date="2014-06" db="EMBL/GenBank/DDBJ databases">
        <title>Genomes of Alteromonas australica, a world apart.</title>
        <authorList>
            <person name="Gonzaga A."/>
            <person name="Lopez-Perez M."/>
            <person name="Rodriguez-Valera F."/>
        </authorList>
    </citation>
    <scope>NUCLEOTIDE SEQUENCE [LARGE SCALE GENOMIC DNA]</scope>
    <source>
        <strain evidence="5 6">H 17</strain>
    </source>
</reference>
<dbReference type="EMBL" id="CP008849">
    <property type="protein sequence ID" value="AIF99115.1"/>
    <property type="molecule type" value="Genomic_DNA"/>
</dbReference>
<dbReference type="KEGG" id="aaus:EP12_11380"/>
<evidence type="ECO:0000256" key="1">
    <source>
        <dbReference type="ARBA" id="ARBA00022553"/>
    </source>
</evidence>
<dbReference type="GO" id="GO:0000160">
    <property type="term" value="P:phosphorelay signal transduction system"/>
    <property type="evidence" value="ECO:0007669"/>
    <property type="project" value="InterPro"/>
</dbReference>
<dbReference type="Pfam" id="PF00072">
    <property type="entry name" value="Response_reg"/>
    <property type="match status" value="1"/>
</dbReference>
<dbReference type="InterPro" id="IPR000792">
    <property type="entry name" value="Tscrpt_reg_LuxR_C"/>
</dbReference>
<feature type="domain" description="HTH luxR-type" evidence="3">
    <location>
        <begin position="144"/>
        <end position="209"/>
    </location>
</feature>
<sequence>MTRILVADDHPLFREALSGALEPYFENAQILEAGSLDDAVAKLNEYDGVELVLLDLNMPGGEYFNGIITLREQFPNIPIGVVSGSDTVEVVAQVMSLGAQGFIPKVSPTREIAQAIIDIIGGKKWLPEGMEDELEKVDDELKLLLQRFRELTPKQIQVLSYLRDGLMNKQIAHEMNVTEATIKAHISAILRKLEINTRTQAVLLMDKLQLS</sequence>
<dbReference type="CDD" id="cd06170">
    <property type="entry name" value="LuxR_C_like"/>
    <property type="match status" value="1"/>
</dbReference>
<name>A0A075P288_9ALTE</name>
<keyword evidence="1 2" id="KW-0597">Phosphoprotein</keyword>
<dbReference type="OrthoDB" id="9814495at2"/>
<feature type="domain" description="Response regulatory" evidence="4">
    <location>
        <begin position="3"/>
        <end position="120"/>
    </location>
</feature>
<dbReference type="eggNOG" id="COG2197">
    <property type="taxonomic scope" value="Bacteria"/>
</dbReference>
<dbReference type="InterPro" id="IPR011006">
    <property type="entry name" value="CheY-like_superfamily"/>
</dbReference>
<dbReference type="GO" id="GO:0006355">
    <property type="term" value="P:regulation of DNA-templated transcription"/>
    <property type="evidence" value="ECO:0007669"/>
    <property type="project" value="InterPro"/>
</dbReference>
<keyword evidence="6" id="KW-1185">Reference proteome</keyword>
<dbReference type="SMART" id="SM00421">
    <property type="entry name" value="HTH_LUXR"/>
    <property type="match status" value="1"/>
</dbReference>
<protein>
    <submittedName>
        <fullName evidence="5">LuxR family transcriptional regulator</fullName>
    </submittedName>
</protein>
<dbReference type="SMART" id="SM00448">
    <property type="entry name" value="REC"/>
    <property type="match status" value="1"/>
</dbReference>
<dbReference type="PRINTS" id="PR00038">
    <property type="entry name" value="HTHLUXR"/>
</dbReference>
<dbReference type="SUPFAM" id="SSF52172">
    <property type="entry name" value="CheY-like"/>
    <property type="match status" value="1"/>
</dbReference>
<dbReference type="PROSITE" id="PS50043">
    <property type="entry name" value="HTH_LUXR_2"/>
    <property type="match status" value="1"/>
</dbReference>
<evidence type="ECO:0000313" key="6">
    <source>
        <dbReference type="Proteomes" id="UP000056090"/>
    </source>
</evidence>
<proteinExistence type="predicted"/>
<dbReference type="PATRIC" id="fig|589873.4.peg.2452"/>
<dbReference type="PANTHER" id="PTHR45566">
    <property type="entry name" value="HTH-TYPE TRANSCRIPTIONAL REGULATOR YHJB-RELATED"/>
    <property type="match status" value="1"/>
</dbReference>